<evidence type="ECO:0000313" key="8">
    <source>
        <dbReference type="EMBL" id="ACZ19573.1"/>
    </source>
</evidence>
<dbReference type="HAMAP" id="MF_00249">
    <property type="entry name" value="HslU"/>
    <property type="match status" value="1"/>
</dbReference>
<proteinExistence type="inferred from homology"/>
<organism evidence="8 9">
    <name type="scientific">Thermanaerovibrio acidaminovorans (strain ATCC 49978 / DSM 6589 / Su883)</name>
    <name type="common">Selenomonas acidaminovorans</name>
    <dbReference type="NCBI Taxonomy" id="525903"/>
    <lineage>
        <taxon>Bacteria</taxon>
        <taxon>Thermotogati</taxon>
        <taxon>Synergistota</taxon>
        <taxon>Synergistia</taxon>
        <taxon>Synergistales</taxon>
        <taxon>Synergistaceae</taxon>
        <taxon>Thermanaerovibrio</taxon>
    </lineage>
</organism>
<dbReference type="Gene3D" id="1.10.8.60">
    <property type="match status" value="1"/>
</dbReference>
<comment type="subunit">
    <text evidence="5">A double ring-shaped homohexamer of HslV is capped on each side by a ring-shaped HslU homohexamer. The assembly of the HslU/HslV complex is dependent on binding of ATP.</text>
</comment>
<feature type="binding site" evidence="5">
    <location>
        <position position="410"/>
    </location>
    <ligand>
        <name>ATP</name>
        <dbReference type="ChEBI" id="CHEBI:30616"/>
    </ligand>
</feature>
<reference evidence="8 9" key="1">
    <citation type="journal article" date="2009" name="Stand. Genomic Sci.">
        <title>Complete genome sequence of Thermanaerovibrio acidaminovorans type strain (Su883).</title>
        <authorList>
            <person name="Chovatia M."/>
            <person name="Sikorski J."/>
            <person name="Schroder M."/>
            <person name="Lapidus A."/>
            <person name="Nolan M."/>
            <person name="Tice H."/>
            <person name="Glavina Del Rio T."/>
            <person name="Copeland A."/>
            <person name="Cheng J.F."/>
            <person name="Lucas S."/>
            <person name="Chen F."/>
            <person name="Bruce D."/>
            <person name="Goodwin L."/>
            <person name="Pitluck S."/>
            <person name="Ivanova N."/>
            <person name="Mavromatis K."/>
            <person name="Ovchinnikova G."/>
            <person name="Pati A."/>
            <person name="Chen A."/>
            <person name="Palaniappan K."/>
            <person name="Land M."/>
            <person name="Hauser L."/>
            <person name="Chang Y.J."/>
            <person name="Jeffries C.D."/>
            <person name="Chain P."/>
            <person name="Saunders E."/>
            <person name="Detter J.C."/>
            <person name="Brettin T."/>
            <person name="Rohde M."/>
            <person name="Goker M."/>
            <person name="Spring S."/>
            <person name="Bristow J."/>
            <person name="Markowitz V."/>
            <person name="Hugenholtz P."/>
            <person name="Kyrpides N.C."/>
            <person name="Klenk H.P."/>
            <person name="Eisen J.A."/>
        </authorList>
    </citation>
    <scope>NUCLEOTIDE SEQUENCE [LARGE SCALE GENOMIC DNA]</scope>
    <source>
        <strain evidence="9">ATCC 49978 / DSM 6589 / Su883</strain>
    </source>
</reference>
<dbReference type="KEGG" id="tai:Taci_1342"/>
<dbReference type="RefSeq" id="WP_012870084.1">
    <property type="nucleotide sequence ID" value="NC_013522.1"/>
</dbReference>
<name>D1B6D2_THEAS</name>
<evidence type="ECO:0000256" key="2">
    <source>
        <dbReference type="ARBA" id="ARBA00022741"/>
    </source>
</evidence>
<dbReference type="InterPro" id="IPR019489">
    <property type="entry name" value="Clp_ATPase_C"/>
</dbReference>
<dbReference type="InterPro" id="IPR003959">
    <property type="entry name" value="ATPase_AAA_core"/>
</dbReference>
<evidence type="ECO:0000256" key="1">
    <source>
        <dbReference type="ARBA" id="ARBA00009771"/>
    </source>
</evidence>
<feature type="binding site" evidence="5">
    <location>
        <position position="18"/>
    </location>
    <ligand>
        <name>ATP</name>
        <dbReference type="ChEBI" id="CHEBI:30616"/>
    </ligand>
</feature>
<dbReference type="EMBL" id="CP001818">
    <property type="protein sequence ID" value="ACZ19573.1"/>
    <property type="molecule type" value="Genomic_DNA"/>
</dbReference>
<dbReference type="OrthoDB" id="9804062at2"/>
<dbReference type="SMART" id="SM01086">
    <property type="entry name" value="ClpB_D2-small"/>
    <property type="match status" value="1"/>
</dbReference>
<dbReference type="AlphaFoldDB" id="D1B6D2"/>
<dbReference type="Gene3D" id="1.10.8.10">
    <property type="entry name" value="DNA helicase RuvA subunit, C-terminal domain"/>
    <property type="match status" value="1"/>
</dbReference>
<dbReference type="FunFam" id="3.40.50.300:FF:000220">
    <property type="entry name" value="ATP-dependent protease ATPase subunit HslU"/>
    <property type="match status" value="1"/>
</dbReference>
<dbReference type="Gene3D" id="3.40.50.300">
    <property type="entry name" value="P-loop containing nucleotide triphosphate hydrolases"/>
    <property type="match status" value="2"/>
</dbReference>
<feature type="binding site" evidence="5">
    <location>
        <position position="273"/>
    </location>
    <ligand>
        <name>ATP</name>
        <dbReference type="ChEBI" id="CHEBI:30616"/>
    </ligand>
</feature>
<dbReference type="PATRIC" id="fig|525903.6.peg.1343"/>
<comment type="subcellular location">
    <subcellularLocation>
        <location evidence="5">Cytoplasm</location>
    </subcellularLocation>
</comment>
<feature type="binding site" evidence="5">
    <location>
        <position position="338"/>
    </location>
    <ligand>
        <name>ATP</name>
        <dbReference type="ChEBI" id="CHEBI:30616"/>
    </ligand>
</feature>
<evidence type="ECO:0000256" key="5">
    <source>
        <dbReference type="HAMAP-Rule" id="MF_00249"/>
    </source>
</evidence>
<accession>D1B6D2</accession>
<dbReference type="NCBIfam" id="NF003544">
    <property type="entry name" value="PRK05201.1"/>
    <property type="match status" value="1"/>
</dbReference>
<dbReference type="Pfam" id="PF00004">
    <property type="entry name" value="AAA"/>
    <property type="match status" value="1"/>
</dbReference>
<feature type="domain" description="Clp ATPase C-terminal" evidence="7">
    <location>
        <begin position="352"/>
        <end position="446"/>
    </location>
</feature>
<dbReference type="Pfam" id="PF07724">
    <property type="entry name" value="AAA_2"/>
    <property type="match status" value="1"/>
</dbReference>
<dbReference type="PANTHER" id="PTHR48102:SF3">
    <property type="entry name" value="ATP-DEPENDENT PROTEASE ATPASE SUBUNIT HSLU"/>
    <property type="match status" value="1"/>
</dbReference>
<dbReference type="Proteomes" id="UP000002030">
    <property type="component" value="Chromosome"/>
</dbReference>
<keyword evidence="8" id="KW-0346">Stress response</keyword>
<comment type="function">
    <text evidence="5">ATPase subunit of a proteasome-like degradation complex; this subunit has chaperone activity. The binding of ATP and its subsequent hydrolysis by HslU are essential for unfolding of protein substrates subsequently hydrolyzed by HslV. HslU recognizes the N-terminal part of its protein substrates and unfolds these before they are guided to HslV for hydrolysis.</text>
</comment>
<dbReference type="GO" id="GO:0008233">
    <property type="term" value="F:peptidase activity"/>
    <property type="evidence" value="ECO:0007669"/>
    <property type="project" value="InterPro"/>
</dbReference>
<keyword evidence="3 5" id="KW-0067">ATP-binding</keyword>
<dbReference type="InterPro" id="IPR027417">
    <property type="entry name" value="P-loop_NTPase"/>
</dbReference>
<evidence type="ECO:0000256" key="4">
    <source>
        <dbReference type="ARBA" id="ARBA00023186"/>
    </source>
</evidence>
<evidence type="ECO:0000256" key="3">
    <source>
        <dbReference type="ARBA" id="ARBA00022840"/>
    </source>
</evidence>
<dbReference type="NCBIfam" id="TIGR00390">
    <property type="entry name" value="hslU"/>
    <property type="match status" value="1"/>
</dbReference>
<evidence type="ECO:0000313" key="9">
    <source>
        <dbReference type="Proteomes" id="UP000002030"/>
    </source>
</evidence>
<evidence type="ECO:0000259" key="6">
    <source>
        <dbReference type="SMART" id="SM00382"/>
    </source>
</evidence>
<dbReference type="SUPFAM" id="SSF52540">
    <property type="entry name" value="P-loop containing nucleoside triphosphate hydrolases"/>
    <property type="match status" value="1"/>
</dbReference>
<keyword evidence="4 5" id="KW-0143">Chaperone</keyword>
<dbReference type="InterPro" id="IPR050052">
    <property type="entry name" value="ATP-dep_Clp_protease_ClpX"/>
</dbReference>
<gene>
    <name evidence="5" type="primary">hslU</name>
    <name evidence="8" type="ordered locus">Taci_1342</name>
</gene>
<dbReference type="GO" id="GO:0043335">
    <property type="term" value="P:protein unfolding"/>
    <property type="evidence" value="ECO:0007669"/>
    <property type="project" value="UniProtKB-UniRule"/>
</dbReference>
<keyword evidence="9" id="KW-1185">Reference proteome</keyword>
<dbReference type="GO" id="GO:0005524">
    <property type="term" value="F:ATP binding"/>
    <property type="evidence" value="ECO:0007669"/>
    <property type="project" value="UniProtKB-UniRule"/>
</dbReference>
<dbReference type="GO" id="GO:0009376">
    <property type="term" value="C:HslUV protease complex"/>
    <property type="evidence" value="ECO:0007669"/>
    <property type="project" value="UniProtKB-UniRule"/>
</dbReference>
<dbReference type="STRING" id="525903.Taci_1342"/>
<sequence length="460" mass="51823">MMDLTPRMVVEYLDRHIVGQSKAKRAVAVALRNRIRRRRLPEELAREVYPKNILMVGPTGVGKTEIARRLAKLVGAPFVKVEATKFTEVGYVGRDVESMIRDLVEVAFQMVRSRRLEEVSPEARRRAEERVLDALLPSPKPRTEGLNFLKLLGVEGSQEEAAPEEPDERRSATREKLRELLRARKLDERTVEVEVFESPLPNVAVMGPMGGEGLDLGDMLGGLFPKRPRRKSMTVAKALEELEADEADKLLDRESLSREAVRLAEEEGIVFIDEMDKIASSGASHGPDVSREGVQRDLLPLVEGTVVNTKYGPVRTDHVLFIAAGAFHKVKPSDLAPELQGRFPIRVELEPLGEEDLYRILVEPQGSLTVQYGELLRTDGVELKFLDEGLREVAQMAHRMNREMEDIGARRLHTLMEMLLEDLSFEAPDGVRGEVTVDREYVASRVGGLLEERDPRRYLL</sequence>
<dbReference type="CDD" id="cd19498">
    <property type="entry name" value="RecA-like_HslU"/>
    <property type="match status" value="1"/>
</dbReference>
<dbReference type="SMART" id="SM00382">
    <property type="entry name" value="AAA"/>
    <property type="match status" value="1"/>
</dbReference>
<dbReference type="PANTHER" id="PTHR48102">
    <property type="entry name" value="ATP-DEPENDENT CLP PROTEASE ATP-BINDING SUBUNIT CLPX-LIKE, MITOCHONDRIAL-RELATED"/>
    <property type="match status" value="1"/>
</dbReference>
<dbReference type="GO" id="GO:0036402">
    <property type="term" value="F:proteasome-activating activity"/>
    <property type="evidence" value="ECO:0007669"/>
    <property type="project" value="UniProtKB-UniRule"/>
</dbReference>
<keyword evidence="5" id="KW-0963">Cytoplasm</keyword>
<dbReference type="InterPro" id="IPR004491">
    <property type="entry name" value="HslU"/>
</dbReference>
<dbReference type="EnsemblBacteria" id="ACZ19573">
    <property type="protein sequence ID" value="ACZ19573"/>
    <property type="gene ID" value="Taci_1342"/>
</dbReference>
<protein>
    <recommendedName>
        <fullName evidence="5">ATP-dependent protease ATPase subunit HslU</fullName>
    </recommendedName>
    <alternativeName>
        <fullName evidence="5">Unfoldase HslU</fullName>
    </alternativeName>
</protein>
<dbReference type="HOGENOM" id="CLU_033123_0_0_0"/>
<feature type="binding site" evidence="5">
    <location>
        <begin position="60"/>
        <end position="65"/>
    </location>
    <ligand>
        <name>ATP</name>
        <dbReference type="ChEBI" id="CHEBI:30616"/>
    </ligand>
</feature>
<keyword evidence="2 5" id="KW-0547">Nucleotide-binding</keyword>
<feature type="domain" description="AAA+ ATPase" evidence="6">
    <location>
        <begin position="49"/>
        <end position="353"/>
    </location>
</feature>
<dbReference type="eggNOG" id="COG1220">
    <property type="taxonomic scope" value="Bacteria"/>
</dbReference>
<evidence type="ECO:0000259" key="7">
    <source>
        <dbReference type="SMART" id="SM01086"/>
    </source>
</evidence>
<dbReference type="GO" id="GO:0016887">
    <property type="term" value="F:ATP hydrolysis activity"/>
    <property type="evidence" value="ECO:0007669"/>
    <property type="project" value="InterPro"/>
</dbReference>
<dbReference type="InterPro" id="IPR003593">
    <property type="entry name" value="AAA+_ATPase"/>
</dbReference>
<comment type="similarity">
    <text evidence="1 5">Belongs to the ClpX chaperone family. HslU subfamily.</text>
</comment>